<feature type="domain" description="CAAX prenyl protease 1 N-terminal" evidence="16">
    <location>
        <begin position="27"/>
        <end position="204"/>
    </location>
</feature>
<evidence type="ECO:0000256" key="7">
    <source>
        <dbReference type="ARBA" id="ARBA00022833"/>
    </source>
</evidence>
<keyword evidence="2 13" id="KW-0645">Protease</keyword>
<protein>
    <submittedName>
        <fullName evidence="17">STE24 endopeptidase</fullName>
    </submittedName>
</protein>
<dbReference type="InterPro" id="IPR032456">
    <property type="entry name" value="Peptidase_M48_N"/>
</dbReference>
<name>A0A1N6F4E8_9PROT</name>
<feature type="transmembrane region" description="Helical" evidence="14">
    <location>
        <begin position="291"/>
        <end position="309"/>
    </location>
</feature>
<evidence type="ECO:0000256" key="8">
    <source>
        <dbReference type="ARBA" id="ARBA00022989"/>
    </source>
</evidence>
<comment type="cofactor">
    <cofactor evidence="12 13">
        <name>Zn(2+)</name>
        <dbReference type="ChEBI" id="CHEBI:29105"/>
    </cofactor>
    <text evidence="12 13">Binds 1 zinc ion per subunit.</text>
</comment>
<dbReference type="GO" id="GO:0046872">
    <property type="term" value="F:metal ion binding"/>
    <property type="evidence" value="ECO:0007669"/>
    <property type="project" value="UniProtKB-KW"/>
</dbReference>
<dbReference type="Proteomes" id="UP000185062">
    <property type="component" value="Unassembled WGS sequence"/>
</dbReference>
<feature type="transmembrane region" description="Helical" evidence="14">
    <location>
        <begin position="68"/>
        <end position="88"/>
    </location>
</feature>
<evidence type="ECO:0000256" key="3">
    <source>
        <dbReference type="ARBA" id="ARBA00022692"/>
    </source>
</evidence>
<evidence type="ECO:0000256" key="1">
    <source>
        <dbReference type="ARBA" id="ARBA00004477"/>
    </source>
</evidence>
<dbReference type="CDD" id="cd07343">
    <property type="entry name" value="M48A_Zmpste24p_like"/>
    <property type="match status" value="1"/>
</dbReference>
<feature type="binding site" evidence="12">
    <location>
        <position position="277"/>
    </location>
    <ligand>
        <name>Zn(2+)</name>
        <dbReference type="ChEBI" id="CHEBI:29105"/>
        <note>catalytic</note>
    </ligand>
</feature>
<dbReference type="Pfam" id="PF16491">
    <property type="entry name" value="Peptidase_M48_N"/>
    <property type="match status" value="1"/>
</dbReference>
<evidence type="ECO:0000256" key="10">
    <source>
        <dbReference type="ARBA" id="ARBA00023136"/>
    </source>
</evidence>
<feature type="domain" description="Peptidase M48" evidence="15">
    <location>
        <begin position="207"/>
        <end position="415"/>
    </location>
</feature>
<feature type="binding site" evidence="12">
    <location>
        <position position="281"/>
    </location>
    <ligand>
        <name>Zn(2+)</name>
        <dbReference type="ChEBI" id="CHEBI:29105"/>
        <note>catalytic</note>
    </ligand>
</feature>
<dbReference type="STRING" id="44575.SAMN05216419_101423"/>
<feature type="binding site" evidence="12">
    <location>
        <position position="358"/>
    </location>
    <ligand>
        <name>Zn(2+)</name>
        <dbReference type="ChEBI" id="CHEBI:29105"/>
        <note>catalytic</note>
    </ligand>
</feature>
<dbReference type="GO" id="GO:0071586">
    <property type="term" value="P:CAAX-box protein processing"/>
    <property type="evidence" value="ECO:0007669"/>
    <property type="project" value="InterPro"/>
</dbReference>
<feature type="transmembrane region" description="Helical" evidence="14">
    <location>
        <begin position="175"/>
        <end position="194"/>
    </location>
</feature>
<organism evidence="17 18">
    <name type="scientific">Nitrosomonas cryotolerans ATCC 49181</name>
    <dbReference type="NCBI Taxonomy" id="1131553"/>
    <lineage>
        <taxon>Bacteria</taxon>
        <taxon>Pseudomonadati</taxon>
        <taxon>Pseudomonadota</taxon>
        <taxon>Betaproteobacteria</taxon>
        <taxon>Nitrosomonadales</taxon>
        <taxon>Nitrosomonadaceae</taxon>
        <taxon>Nitrosomonas</taxon>
    </lineage>
</organism>
<evidence type="ECO:0000256" key="12">
    <source>
        <dbReference type="PIRSR" id="PIRSR627057-2"/>
    </source>
</evidence>
<dbReference type="FunFam" id="3.30.2010.10:FF:000002">
    <property type="entry name" value="CAAX prenyl protease"/>
    <property type="match status" value="1"/>
</dbReference>
<evidence type="ECO:0000256" key="6">
    <source>
        <dbReference type="ARBA" id="ARBA00022824"/>
    </source>
</evidence>
<evidence type="ECO:0000259" key="16">
    <source>
        <dbReference type="Pfam" id="PF16491"/>
    </source>
</evidence>
<dbReference type="RefSeq" id="WP_028461498.1">
    <property type="nucleotide sequence ID" value="NZ_FSRO01000001.1"/>
</dbReference>
<keyword evidence="4 12" id="KW-0479">Metal-binding</keyword>
<evidence type="ECO:0000256" key="9">
    <source>
        <dbReference type="ARBA" id="ARBA00023049"/>
    </source>
</evidence>
<feature type="transmembrane region" description="Helical" evidence="14">
    <location>
        <begin position="329"/>
        <end position="346"/>
    </location>
</feature>
<keyword evidence="3 14" id="KW-0812">Transmembrane</keyword>
<accession>A0A1N6F4E8</accession>
<keyword evidence="7 12" id="KW-0862">Zinc</keyword>
<dbReference type="PANTHER" id="PTHR10120">
    <property type="entry name" value="CAAX PRENYL PROTEASE 1"/>
    <property type="match status" value="1"/>
</dbReference>
<feature type="transmembrane region" description="Helical" evidence="14">
    <location>
        <begin position="6"/>
        <end position="24"/>
    </location>
</feature>
<evidence type="ECO:0000256" key="2">
    <source>
        <dbReference type="ARBA" id="ARBA00022670"/>
    </source>
</evidence>
<keyword evidence="18" id="KW-1185">Reference proteome</keyword>
<gene>
    <name evidence="17" type="ORF">SAMN02743940_0084</name>
</gene>
<keyword evidence="9 13" id="KW-0482">Metalloprotease</keyword>
<feature type="active site" evidence="11">
    <location>
        <position position="278"/>
    </location>
</feature>
<evidence type="ECO:0000256" key="5">
    <source>
        <dbReference type="ARBA" id="ARBA00022801"/>
    </source>
</evidence>
<feature type="active site" description="Proton donor" evidence="11">
    <location>
        <position position="362"/>
    </location>
</feature>
<keyword evidence="6" id="KW-0256">Endoplasmic reticulum</keyword>
<dbReference type="AlphaFoldDB" id="A0A1N6F4E8"/>
<evidence type="ECO:0000259" key="15">
    <source>
        <dbReference type="Pfam" id="PF01435"/>
    </source>
</evidence>
<dbReference type="Pfam" id="PF01435">
    <property type="entry name" value="Peptidase_M48"/>
    <property type="match status" value="1"/>
</dbReference>
<keyword evidence="10 14" id="KW-0472">Membrane</keyword>
<comment type="subcellular location">
    <subcellularLocation>
        <location evidence="1">Endoplasmic reticulum membrane</location>
        <topology evidence="1">Multi-pass membrane protein</topology>
    </subcellularLocation>
</comment>
<proteinExistence type="inferred from homology"/>
<dbReference type="Gene3D" id="3.30.2010.10">
    <property type="entry name" value="Metalloproteases ('zincins'), catalytic domain"/>
    <property type="match status" value="1"/>
</dbReference>
<comment type="similarity">
    <text evidence="13">Belongs to the peptidase M48 family.</text>
</comment>
<keyword evidence="5 13" id="KW-0378">Hydrolase</keyword>
<evidence type="ECO:0000313" key="17">
    <source>
        <dbReference type="EMBL" id="SIN90127.1"/>
    </source>
</evidence>
<sequence length="418" mass="47768">MQTFTLIFLFVLLLTTTTRLWLAIRHIHYVRTHRNQVPVDFSARIDLPAHQKAADYTCAKTRLSYSNILLQAILLLAFTLGGGLNALADFWSSWLDDPVAHGMALIISTVLLLSIAELPLSYYRTFVIEQKYGFNKMTPSMFVTDLAKQLILSLLLGIPLLFSFLWLMERMGENWWLYAWFAWVAFNILILAVYPTWIAPLFNKFTPLEDTSLKSRIEQLMNKCGFQSSGLFVMDGSRRSSHGNAYFTGFGKTKRIVFFDTLLSRLNAAEIEAVLAHELGHFKHHHVIKRIISSFAMSLLFFWILGYLMEQGWFYQGLGVSVSPIPSTAMALLLFFLIMPVFTFFLQPLSSLYSRKHEFEADKYAAQNASATDLIHALVKLYQDNAATLTPDPLHSAFYDSHPPATIRVAQLQRWALR</sequence>
<reference evidence="17 18" key="1">
    <citation type="submission" date="2016-12" db="EMBL/GenBank/DDBJ databases">
        <authorList>
            <person name="Song W.-J."/>
            <person name="Kurnit D.M."/>
        </authorList>
    </citation>
    <scope>NUCLEOTIDE SEQUENCE [LARGE SCALE GENOMIC DNA]</scope>
    <source>
        <strain evidence="17 18">ATCC 49181</strain>
    </source>
</reference>
<evidence type="ECO:0000313" key="18">
    <source>
        <dbReference type="Proteomes" id="UP000185062"/>
    </source>
</evidence>
<dbReference type="eggNOG" id="COG0501">
    <property type="taxonomic scope" value="Bacteria"/>
</dbReference>
<feature type="transmembrane region" description="Helical" evidence="14">
    <location>
        <begin position="150"/>
        <end position="169"/>
    </location>
</feature>
<evidence type="ECO:0000256" key="13">
    <source>
        <dbReference type="RuleBase" id="RU003983"/>
    </source>
</evidence>
<dbReference type="GO" id="GO:0004222">
    <property type="term" value="F:metalloendopeptidase activity"/>
    <property type="evidence" value="ECO:0007669"/>
    <property type="project" value="InterPro"/>
</dbReference>
<feature type="transmembrane region" description="Helical" evidence="14">
    <location>
        <begin position="100"/>
        <end position="123"/>
    </location>
</feature>
<dbReference type="InterPro" id="IPR001915">
    <property type="entry name" value="Peptidase_M48"/>
</dbReference>
<evidence type="ECO:0000256" key="14">
    <source>
        <dbReference type="SAM" id="Phobius"/>
    </source>
</evidence>
<evidence type="ECO:0000256" key="4">
    <source>
        <dbReference type="ARBA" id="ARBA00022723"/>
    </source>
</evidence>
<evidence type="ECO:0000256" key="11">
    <source>
        <dbReference type="PIRSR" id="PIRSR627057-1"/>
    </source>
</evidence>
<dbReference type="InterPro" id="IPR027057">
    <property type="entry name" value="CAXX_Prtase_1"/>
</dbReference>
<keyword evidence="8 14" id="KW-1133">Transmembrane helix</keyword>
<dbReference type="EMBL" id="FSRO01000001">
    <property type="protein sequence ID" value="SIN90127.1"/>
    <property type="molecule type" value="Genomic_DNA"/>
</dbReference>